<evidence type="ECO:0000256" key="5">
    <source>
        <dbReference type="ARBA" id="ARBA00022692"/>
    </source>
</evidence>
<feature type="transmembrane region" description="Helical" evidence="8">
    <location>
        <begin position="64"/>
        <end position="88"/>
    </location>
</feature>
<organism evidence="10 11">
    <name type="scientific">Harenicola maris</name>
    <dbReference type="NCBI Taxonomy" id="2841044"/>
    <lineage>
        <taxon>Bacteria</taxon>
        <taxon>Pseudomonadati</taxon>
        <taxon>Pseudomonadota</taxon>
        <taxon>Alphaproteobacteria</taxon>
        <taxon>Rhodobacterales</taxon>
        <taxon>Paracoccaceae</taxon>
        <taxon>Harenicola</taxon>
    </lineage>
</organism>
<dbReference type="CDD" id="cd06261">
    <property type="entry name" value="TM_PBP2"/>
    <property type="match status" value="1"/>
</dbReference>
<accession>A0AAP2G9Z7</accession>
<keyword evidence="6 8" id="KW-1133">Transmembrane helix</keyword>
<protein>
    <submittedName>
        <fullName evidence="10">ABC transporter permease</fullName>
    </submittedName>
</protein>
<comment type="subcellular location">
    <subcellularLocation>
        <location evidence="1 8">Cell membrane</location>
        <topology evidence="1 8">Multi-pass membrane protein</topology>
    </subcellularLocation>
</comment>
<feature type="transmembrane region" description="Helical" evidence="8">
    <location>
        <begin position="206"/>
        <end position="228"/>
    </location>
</feature>
<dbReference type="EMBL" id="JADQAZ010000003">
    <property type="protein sequence ID" value="MBT0958934.1"/>
    <property type="molecule type" value="Genomic_DNA"/>
</dbReference>
<keyword evidence="4" id="KW-1003">Cell membrane</keyword>
<feature type="transmembrane region" description="Helical" evidence="8">
    <location>
        <begin position="248"/>
        <end position="275"/>
    </location>
</feature>
<dbReference type="PROSITE" id="PS50928">
    <property type="entry name" value="ABC_TM1"/>
    <property type="match status" value="1"/>
</dbReference>
<dbReference type="InterPro" id="IPR035906">
    <property type="entry name" value="MetI-like_sf"/>
</dbReference>
<evidence type="ECO:0000256" key="6">
    <source>
        <dbReference type="ARBA" id="ARBA00022989"/>
    </source>
</evidence>
<evidence type="ECO:0000256" key="4">
    <source>
        <dbReference type="ARBA" id="ARBA00022475"/>
    </source>
</evidence>
<evidence type="ECO:0000256" key="1">
    <source>
        <dbReference type="ARBA" id="ARBA00004651"/>
    </source>
</evidence>
<dbReference type="PANTHER" id="PTHR42929:SF5">
    <property type="entry name" value="ABC TRANSPORTER PERMEASE PROTEIN"/>
    <property type="match status" value="1"/>
</dbReference>
<feature type="transmembrane region" description="Helical" evidence="8">
    <location>
        <begin position="100"/>
        <end position="124"/>
    </location>
</feature>
<evidence type="ECO:0000313" key="11">
    <source>
        <dbReference type="Proteomes" id="UP001315686"/>
    </source>
</evidence>
<dbReference type="Pfam" id="PF00528">
    <property type="entry name" value="BPD_transp_1"/>
    <property type="match status" value="1"/>
</dbReference>
<comment type="caution">
    <text evidence="10">The sequence shown here is derived from an EMBL/GenBank/DDBJ whole genome shotgun (WGS) entry which is preliminary data.</text>
</comment>
<evidence type="ECO:0000259" key="9">
    <source>
        <dbReference type="PROSITE" id="PS50928"/>
    </source>
</evidence>
<proteinExistence type="inferred from homology"/>
<dbReference type="GO" id="GO:0005886">
    <property type="term" value="C:plasma membrane"/>
    <property type="evidence" value="ECO:0007669"/>
    <property type="project" value="UniProtKB-SubCell"/>
</dbReference>
<evidence type="ECO:0000256" key="8">
    <source>
        <dbReference type="RuleBase" id="RU363032"/>
    </source>
</evidence>
<reference evidence="10 11" key="1">
    <citation type="journal article" date="2021" name="Arch. Microbiol.">
        <title>Harenicola maris gen. nov., sp. nov. isolated from the Sea of Japan shallow sediments.</title>
        <authorList>
            <person name="Romanenko L.A."/>
            <person name="Kurilenko V.V."/>
            <person name="Chernysheva N.Y."/>
            <person name="Tekutyeva L.A."/>
            <person name="Velansky P.V."/>
            <person name="Svetashev V.I."/>
            <person name="Isaeva M.P."/>
        </authorList>
    </citation>
    <scope>NUCLEOTIDE SEQUENCE [LARGE SCALE GENOMIC DNA]</scope>
    <source>
        <strain evidence="10 11">KMM 3653</strain>
    </source>
</reference>
<keyword evidence="11" id="KW-1185">Reference proteome</keyword>
<evidence type="ECO:0000313" key="10">
    <source>
        <dbReference type="EMBL" id="MBT0958934.1"/>
    </source>
</evidence>
<feature type="transmembrane region" description="Helical" evidence="8">
    <location>
        <begin position="144"/>
        <end position="170"/>
    </location>
</feature>
<keyword evidence="5 8" id="KW-0812">Transmembrane</keyword>
<keyword evidence="7 8" id="KW-0472">Membrane</keyword>
<evidence type="ECO:0000256" key="2">
    <source>
        <dbReference type="ARBA" id="ARBA00007069"/>
    </source>
</evidence>
<feature type="domain" description="ABC transmembrane type-1" evidence="9">
    <location>
        <begin position="64"/>
        <end position="271"/>
    </location>
</feature>
<keyword evidence="3 8" id="KW-0813">Transport</keyword>
<dbReference type="PANTHER" id="PTHR42929">
    <property type="entry name" value="INNER MEMBRANE ABC TRANSPORTER PERMEASE PROTEIN YDCU-RELATED-RELATED"/>
    <property type="match status" value="1"/>
</dbReference>
<feature type="transmembrane region" description="Helical" evidence="8">
    <location>
        <begin position="12"/>
        <end position="33"/>
    </location>
</feature>
<sequence length="284" mass="30509">MSTTTLSKGQALAFAAPAFIAILPFLVACVYILRFSLSAEQGVIEGISIRAYQELMTPFFGRSVWLTLKLAFIATVIVMFMAVPLAFLLTSLRGSFARRLLTVTILLPLILNLLVQAYGWILLLGPSGALNTLLKSLGLIERPLFLLFNETGVLLGLVQTSLPLAVFPIVSAVRGISKEHLEAASSLGASNWRILRDVSLPLLRPALVGAASIVFAFNASAFAIPLLLGGRRVQMMGVAIRDMISPLFNWSGAAAAGMILILLTLFVLVVSAWLVRVTTVKTKG</sequence>
<dbReference type="GO" id="GO:0055085">
    <property type="term" value="P:transmembrane transport"/>
    <property type="evidence" value="ECO:0007669"/>
    <property type="project" value="InterPro"/>
</dbReference>
<gene>
    <name evidence="10" type="ORF">IV417_16225</name>
</gene>
<evidence type="ECO:0000256" key="7">
    <source>
        <dbReference type="ARBA" id="ARBA00023136"/>
    </source>
</evidence>
<comment type="similarity">
    <text evidence="2">Belongs to the binding-protein-dependent transport system permease family. CysTW subfamily.</text>
</comment>
<dbReference type="Proteomes" id="UP001315686">
    <property type="component" value="Unassembled WGS sequence"/>
</dbReference>
<evidence type="ECO:0000256" key="3">
    <source>
        <dbReference type="ARBA" id="ARBA00022448"/>
    </source>
</evidence>
<dbReference type="SUPFAM" id="SSF161098">
    <property type="entry name" value="MetI-like"/>
    <property type="match status" value="1"/>
</dbReference>
<dbReference type="AlphaFoldDB" id="A0AAP2G9Z7"/>
<name>A0AAP2G9Z7_9RHOB</name>
<dbReference type="RefSeq" id="WP_327795148.1">
    <property type="nucleotide sequence ID" value="NZ_JADQAZ010000003.1"/>
</dbReference>
<dbReference type="InterPro" id="IPR000515">
    <property type="entry name" value="MetI-like"/>
</dbReference>
<dbReference type="Gene3D" id="1.10.3720.10">
    <property type="entry name" value="MetI-like"/>
    <property type="match status" value="1"/>
</dbReference>